<dbReference type="SUPFAM" id="SSF64307">
    <property type="entry name" value="SirA-like"/>
    <property type="match status" value="1"/>
</dbReference>
<dbReference type="Gene3D" id="3.40.1260.10">
    <property type="entry name" value="DsrEFH-like"/>
    <property type="match status" value="1"/>
</dbReference>
<dbReference type="Pfam" id="PF00581">
    <property type="entry name" value="Rhodanese"/>
    <property type="match status" value="1"/>
</dbReference>
<dbReference type="Gene3D" id="3.30.110.40">
    <property type="entry name" value="TusA-like domain"/>
    <property type="match status" value="1"/>
</dbReference>
<dbReference type="PROSITE" id="PS01148">
    <property type="entry name" value="UPF0033"/>
    <property type="match status" value="1"/>
</dbReference>
<dbReference type="SMART" id="SM00450">
    <property type="entry name" value="RHOD"/>
    <property type="match status" value="1"/>
</dbReference>
<gene>
    <name evidence="2" type="ORF">EDD62_1281</name>
</gene>
<name>A0A3N5C379_9BACL</name>
<dbReference type="InterPro" id="IPR001455">
    <property type="entry name" value="TusA-like"/>
</dbReference>
<evidence type="ECO:0000313" key="2">
    <source>
        <dbReference type="EMBL" id="RPF56628.1"/>
    </source>
</evidence>
<organism evidence="2 3">
    <name type="scientific">Abyssicoccus albus</name>
    <dbReference type="NCBI Taxonomy" id="1817405"/>
    <lineage>
        <taxon>Bacteria</taxon>
        <taxon>Bacillati</taxon>
        <taxon>Bacillota</taxon>
        <taxon>Bacilli</taxon>
        <taxon>Bacillales</taxon>
        <taxon>Abyssicoccaceae</taxon>
    </lineage>
</organism>
<keyword evidence="3" id="KW-1185">Reference proteome</keyword>
<accession>A0A3N5C379</accession>
<reference evidence="2 3" key="1">
    <citation type="submission" date="2018-11" db="EMBL/GenBank/DDBJ databases">
        <title>Genomic Encyclopedia of Type Strains, Phase IV (KMG-IV): sequencing the most valuable type-strain genomes for metagenomic binning, comparative biology and taxonomic classification.</title>
        <authorList>
            <person name="Goeker M."/>
        </authorList>
    </citation>
    <scope>NUCLEOTIDE SEQUENCE [LARGE SCALE GENOMIC DNA]</scope>
    <source>
        <strain evidence="2 3">DSM 29158</strain>
    </source>
</reference>
<dbReference type="Pfam" id="PF01206">
    <property type="entry name" value="TusA"/>
    <property type="match status" value="1"/>
</dbReference>
<protein>
    <submittedName>
        <fullName evidence="2">Peroxiredoxin family protein</fullName>
    </submittedName>
</protein>
<dbReference type="PROSITE" id="PS50206">
    <property type="entry name" value="RHODANESE_3"/>
    <property type="match status" value="1"/>
</dbReference>
<comment type="caution">
    <text evidence="2">The sequence shown here is derived from an EMBL/GenBank/DDBJ whole genome shotgun (WGS) entry which is preliminary data.</text>
</comment>
<dbReference type="EMBL" id="RKRK01000003">
    <property type="protein sequence ID" value="RPF56628.1"/>
    <property type="molecule type" value="Genomic_DNA"/>
</dbReference>
<dbReference type="InterPro" id="IPR027396">
    <property type="entry name" value="DsrEFH-like"/>
</dbReference>
<dbReference type="PANTHER" id="PTHR34655">
    <property type="entry name" value="CONSERVED WITHIN P. AEROPHILUM"/>
    <property type="match status" value="1"/>
</dbReference>
<dbReference type="PANTHER" id="PTHR34655:SF2">
    <property type="entry name" value="PEROXIREDOXIN FAMILY PROTEIN"/>
    <property type="match status" value="1"/>
</dbReference>
<evidence type="ECO:0000313" key="3">
    <source>
        <dbReference type="Proteomes" id="UP000277108"/>
    </source>
</evidence>
<evidence type="ECO:0000259" key="1">
    <source>
        <dbReference type="PROSITE" id="PS50206"/>
    </source>
</evidence>
<dbReference type="InterPro" id="IPR001763">
    <property type="entry name" value="Rhodanese-like_dom"/>
</dbReference>
<dbReference type="SUPFAM" id="SSF75169">
    <property type="entry name" value="DsrEFH-like"/>
    <property type="match status" value="1"/>
</dbReference>
<dbReference type="SUPFAM" id="SSF52821">
    <property type="entry name" value="Rhodanese/Cell cycle control phosphatase"/>
    <property type="match status" value="1"/>
</dbReference>
<sequence length="353" mass="39627">MPMTTKHMKNFTNEEFKTLSDNAQLIDVRTKEEVQLGTIHNAINHPIEEIDTFDLPKDRTYYVFCRSGGRSARASEFLSDQGYEIINLDGGYLSYQDQHLSEETIETDREKVKSNRKKVDYSGLQCPGPIVNISQELNQMKDGEQLDITVTDKGFVNDIKSYVNQTKHKAILLEEYDDYIHAIIEKQTPGDMEVVNSGNKTTIVLFSGDLDKAVAAMIIANGAKASGRDVSIFFTFWGLSALKKASTTKVKKDGIAKMFDMMLPKKAIQMPLSKMNMFGLGNKMMRYTMNSKNVNSLPTLLDTASNLGVKFIACTMSMNVMGISKEELRTDVEYGGVAMYIAETEHANHNLFI</sequence>
<dbReference type="InterPro" id="IPR036868">
    <property type="entry name" value="TusA-like_sf"/>
</dbReference>
<proteinExistence type="predicted"/>
<dbReference type="Proteomes" id="UP000277108">
    <property type="component" value="Unassembled WGS sequence"/>
</dbReference>
<feature type="domain" description="Rhodanese" evidence="1">
    <location>
        <begin position="19"/>
        <end position="104"/>
    </location>
</feature>
<dbReference type="InterPro" id="IPR032836">
    <property type="entry name" value="DsrE2-like"/>
</dbReference>
<dbReference type="Gene3D" id="3.40.250.10">
    <property type="entry name" value="Rhodanese-like domain"/>
    <property type="match status" value="1"/>
</dbReference>
<dbReference type="CDD" id="cd00158">
    <property type="entry name" value="RHOD"/>
    <property type="match status" value="1"/>
</dbReference>
<dbReference type="Pfam" id="PF13686">
    <property type="entry name" value="DrsE_2"/>
    <property type="match status" value="1"/>
</dbReference>
<dbReference type="AlphaFoldDB" id="A0A3N5C379"/>
<dbReference type="InterPro" id="IPR036873">
    <property type="entry name" value="Rhodanese-like_dom_sf"/>
</dbReference>